<evidence type="ECO:0000256" key="2">
    <source>
        <dbReference type="SAM" id="SignalP"/>
    </source>
</evidence>
<feature type="signal peptide" evidence="2">
    <location>
        <begin position="1"/>
        <end position="31"/>
    </location>
</feature>
<evidence type="ECO:0000256" key="1">
    <source>
        <dbReference type="SAM" id="Phobius"/>
    </source>
</evidence>
<evidence type="ECO:0000313" key="3">
    <source>
        <dbReference type="EMBL" id="UNK06437.2"/>
    </source>
</evidence>
<dbReference type="AlphaFoldDB" id="A0AAT9PFG7"/>
<dbReference type="RefSeq" id="WP_338412794.1">
    <property type="nucleotide sequence ID" value="NZ_CP093310.2"/>
</dbReference>
<keyword evidence="1" id="KW-1133">Transmembrane helix</keyword>
<feature type="chain" id="PRO_5043445579" evidence="2">
    <location>
        <begin position="32"/>
        <end position="173"/>
    </location>
</feature>
<organism evidence="3 4">
    <name type="scientific">Psychrobacter raelei</name>
    <dbReference type="NCBI Taxonomy" id="2565531"/>
    <lineage>
        <taxon>Bacteria</taxon>
        <taxon>Pseudomonadati</taxon>
        <taxon>Pseudomonadota</taxon>
        <taxon>Gammaproteobacteria</taxon>
        <taxon>Moraxellales</taxon>
        <taxon>Moraxellaceae</taxon>
        <taxon>Psychrobacter</taxon>
    </lineage>
</organism>
<sequence length="173" mass="18748">MQHNIDTAKLTIGLIASSVASIFSASASAVAFTDQLNQTRTFLYLNIPIWVFFFAVLLLSMVGSVASLLTDIYTSDMEQRPSVLQQMFHLAGGFFSGIIGAFVLLPALTDAASPPIEVMLMTALVMSFSGVVLINNLGDLKRDKELQDSVRKLLISRVSWLANIFTKGNGDKG</sequence>
<protein>
    <submittedName>
        <fullName evidence="3">Uncharacterized protein</fullName>
    </submittedName>
</protein>
<keyword evidence="4" id="KW-1185">Reference proteome</keyword>
<reference evidence="3" key="1">
    <citation type="submission" date="2024-03" db="EMBL/GenBank/DDBJ databases">
        <title>Psychrobacter raelis sp. nov. isolated from a dog with peritonitis.</title>
        <authorList>
            <person name="Schiavone A."/>
            <person name="Manzulli V."/>
            <person name="Camarda A."/>
            <person name="Cafiero M.A."/>
            <person name="Vasco I."/>
            <person name="Marino L."/>
            <person name="Pennuzzi G."/>
            <person name="Serrecchia L."/>
            <person name="Galante D."/>
            <person name="Pugliese N."/>
        </authorList>
    </citation>
    <scope>NUCLEOTIDE SEQUENCE</scope>
    <source>
        <strain evidence="3">PraFG1</strain>
    </source>
</reference>
<keyword evidence="1" id="KW-0812">Transmembrane</keyword>
<accession>A0AAT9PFG7</accession>
<evidence type="ECO:0000313" key="4">
    <source>
        <dbReference type="Proteomes" id="UP000829560"/>
    </source>
</evidence>
<dbReference type="EMBL" id="CP093310">
    <property type="protein sequence ID" value="UNK06437.2"/>
    <property type="molecule type" value="Genomic_DNA"/>
</dbReference>
<dbReference type="Proteomes" id="UP000829560">
    <property type="component" value="Chromosome"/>
</dbReference>
<proteinExistence type="predicted"/>
<feature type="transmembrane region" description="Helical" evidence="1">
    <location>
        <begin position="47"/>
        <end position="69"/>
    </location>
</feature>
<feature type="transmembrane region" description="Helical" evidence="1">
    <location>
        <begin position="90"/>
        <end position="109"/>
    </location>
</feature>
<name>A0AAT9PFG7_9GAMM</name>
<keyword evidence="1" id="KW-0472">Membrane</keyword>
<gene>
    <name evidence="3" type="ORF">MN210_08055</name>
</gene>
<dbReference type="KEGG" id="prae:MN210_08055"/>
<keyword evidence="2" id="KW-0732">Signal</keyword>
<feature type="transmembrane region" description="Helical" evidence="1">
    <location>
        <begin position="115"/>
        <end position="134"/>
    </location>
</feature>